<evidence type="ECO:0000313" key="1">
    <source>
        <dbReference type="EMBL" id="MDM4019322.1"/>
    </source>
</evidence>
<proteinExistence type="predicted"/>
<reference evidence="1 2" key="1">
    <citation type="submission" date="2023-06" db="EMBL/GenBank/DDBJ databases">
        <title>Roseiconus lacunae JC819 isolated from Gulf of Mannar region, Tamil Nadu.</title>
        <authorList>
            <person name="Pk S."/>
            <person name="Ch S."/>
            <person name="Ch V.R."/>
        </authorList>
    </citation>
    <scope>NUCLEOTIDE SEQUENCE [LARGE SCALE GENOMIC DNA]</scope>
    <source>
        <strain evidence="1 2">JC819</strain>
    </source>
</reference>
<keyword evidence="2" id="KW-1185">Reference proteome</keyword>
<evidence type="ECO:0000313" key="2">
    <source>
        <dbReference type="Proteomes" id="UP001239462"/>
    </source>
</evidence>
<name>A0ABT7PS53_9BACT</name>
<gene>
    <name evidence="1" type="ORF">QTN89_27960</name>
</gene>
<dbReference type="EMBL" id="JASZZN010000037">
    <property type="protein sequence ID" value="MDM4019322.1"/>
    <property type="molecule type" value="Genomic_DNA"/>
</dbReference>
<protein>
    <submittedName>
        <fullName evidence="1">Uncharacterized protein</fullName>
    </submittedName>
</protein>
<dbReference type="RefSeq" id="WP_289167431.1">
    <property type="nucleotide sequence ID" value="NZ_JASZZN010000037.1"/>
</dbReference>
<sequence>MPISSERPDRSTGLMARHGQLVRFHATQKAPGNMQAKQTTAKESRTSRKINLLVEVHGEKFLRLIEDGRIPPSALDNFFGRHLERQTAILDAMEQGASYAAAYSNSSGCFDTTSWAKLARRTATVRGLVLTSVTRIFRQTSRETELPVAISLYSEIGSIVGQLLETVAEHSLIPAPKPSIRKSGQRKSVSDRAKVDSIIPSLRIAKSKLAKNLRDAQRFVDKTGESPSVENAARIAVECARIRNGIKLMELSGQQGNDYVAATGLGDYLGIGNEYWSRFPTSLPIRRPERTIATHNDPDTDALVATWMAERYLYPNNTCQVAFIPRTRDQASLRGYDAVMDIGCVHKPPAFEDRNEHCAASLVFRHLADRGVDVEHLSELVTLVHDGDAAPRRGKSENYARSRERGLHAVVQHAKAYATSDAMCYQGVALYLDAVWSGGDEAFRRSNRM</sequence>
<dbReference type="Proteomes" id="UP001239462">
    <property type="component" value="Unassembled WGS sequence"/>
</dbReference>
<organism evidence="1 2">
    <name type="scientific">Roseiconus lacunae</name>
    <dbReference type="NCBI Taxonomy" id="2605694"/>
    <lineage>
        <taxon>Bacteria</taxon>
        <taxon>Pseudomonadati</taxon>
        <taxon>Planctomycetota</taxon>
        <taxon>Planctomycetia</taxon>
        <taxon>Pirellulales</taxon>
        <taxon>Pirellulaceae</taxon>
        <taxon>Roseiconus</taxon>
    </lineage>
</organism>
<accession>A0ABT7PS53</accession>
<comment type="caution">
    <text evidence="1">The sequence shown here is derived from an EMBL/GenBank/DDBJ whole genome shotgun (WGS) entry which is preliminary data.</text>
</comment>